<reference evidence="3" key="1">
    <citation type="submission" date="2022-11" db="EMBL/GenBank/DDBJ databases">
        <authorList>
            <person name="Kikuchi T."/>
        </authorList>
    </citation>
    <scope>NUCLEOTIDE SEQUENCE</scope>
    <source>
        <strain evidence="3">PS1010</strain>
    </source>
</reference>
<feature type="chain" id="PRO_5040447465" evidence="2">
    <location>
        <begin position="27"/>
        <end position="247"/>
    </location>
</feature>
<feature type="signal peptide" evidence="2">
    <location>
        <begin position="1"/>
        <end position="26"/>
    </location>
</feature>
<evidence type="ECO:0000313" key="3">
    <source>
        <dbReference type="EMBL" id="CAI5450048.1"/>
    </source>
</evidence>
<evidence type="ECO:0000256" key="2">
    <source>
        <dbReference type="SAM" id="SignalP"/>
    </source>
</evidence>
<keyword evidence="2" id="KW-0732">Signal</keyword>
<dbReference type="Proteomes" id="UP001152747">
    <property type="component" value="Unassembled WGS sequence"/>
</dbReference>
<feature type="region of interest" description="Disordered" evidence="1">
    <location>
        <begin position="23"/>
        <end position="113"/>
    </location>
</feature>
<feature type="region of interest" description="Disordered" evidence="1">
    <location>
        <begin position="225"/>
        <end position="247"/>
    </location>
</feature>
<comment type="caution">
    <text evidence="3">The sequence shown here is derived from an EMBL/GenBank/DDBJ whole genome shotgun (WGS) entry which is preliminary data.</text>
</comment>
<gene>
    <name evidence="3" type="ORF">CAMP_LOCUS12685</name>
</gene>
<evidence type="ECO:0000256" key="1">
    <source>
        <dbReference type="SAM" id="MobiDB-lite"/>
    </source>
</evidence>
<feature type="compositionally biased region" description="Basic and acidic residues" evidence="1">
    <location>
        <begin position="25"/>
        <end position="39"/>
    </location>
</feature>
<feature type="compositionally biased region" description="Low complexity" evidence="1">
    <location>
        <begin position="190"/>
        <end position="201"/>
    </location>
</feature>
<organism evidence="3 4">
    <name type="scientific">Caenorhabditis angaria</name>
    <dbReference type="NCBI Taxonomy" id="860376"/>
    <lineage>
        <taxon>Eukaryota</taxon>
        <taxon>Metazoa</taxon>
        <taxon>Ecdysozoa</taxon>
        <taxon>Nematoda</taxon>
        <taxon>Chromadorea</taxon>
        <taxon>Rhabditida</taxon>
        <taxon>Rhabditina</taxon>
        <taxon>Rhabditomorpha</taxon>
        <taxon>Rhabditoidea</taxon>
        <taxon>Rhabditidae</taxon>
        <taxon>Peloderinae</taxon>
        <taxon>Caenorhabditis</taxon>
    </lineage>
</organism>
<dbReference type="EMBL" id="CANHGI010000005">
    <property type="protein sequence ID" value="CAI5450048.1"/>
    <property type="molecule type" value="Genomic_DNA"/>
</dbReference>
<dbReference type="AlphaFoldDB" id="A0A9P1IQ96"/>
<name>A0A9P1IQ96_9PELO</name>
<proteinExistence type="predicted"/>
<feature type="compositionally biased region" description="Low complexity" evidence="1">
    <location>
        <begin position="60"/>
        <end position="70"/>
    </location>
</feature>
<feature type="compositionally biased region" description="Basic and acidic residues" evidence="1">
    <location>
        <begin position="95"/>
        <end position="107"/>
    </location>
</feature>
<evidence type="ECO:0000313" key="4">
    <source>
        <dbReference type="Proteomes" id="UP001152747"/>
    </source>
</evidence>
<sequence>MFAKSIFEMLLLTILLTFCCRGPKKSTESGNSRKAEAKSRRNLPSRNGAKKTMSPPANLPPAAAATAAAKTPEDPMAAKIEQLSKKNAKSQKLAQKPEEDAQNRENPGEIAPKTDMNVEILEAAKLPKLDATIVENIHTPAVHHRAQKIATDKLIIDPKFSKYAGNIDDISDRARNQKISDFEKELEKPAAATENSAMAAASGKKPPQQAGRVKFCEEKCVVFETNDLPTDENEEDQNGEGGADDLV</sequence>
<accession>A0A9P1IQ96</accession>
<keyword evidence="4" id="KW-1185">Reference proteome</keyword>
<feature type="region of interest" description="Disordered" evidence="1">
    <location>
        <begin position="187"/>
        <end position="212"/>
    </location>
</feature>
<protein>
    <submittedName>
        <fullName evidence="3">Uncharacterized protein</fullName>
    </submittedName>
</protein>
<feature type="compositionally biased region" description="Acidic residues" evidence="1">
    <location>
        <begin position="229"/>
        <end position="247"/>
    </location>
</feature>